<proteinExistence type="predicted"/>
<sequence>MEPELVYKTLANATRRQILRWLKSPGEHFDEREYQRRGLEFSSGVCVSDIGAKTGLAQSVVSSYLQGMQRAGLLESERIGKWTYYRRNEKAIREFVDFMSEEL</sequence>
<dbReference type="GO" id="GO:0003700">
    <property type="term" value="F:DNA-binding transcription factor activity"/>
    <property type="evidence" value="ECO:0007669"/>
    <property type="project" value="InterPro"/>
</dbReference>
<dbReference type="Proteomes" id="UP000237061">
    <property type="component" value="Unassembled WGS sequence"/>
</dbReference>
<protein>
    <submittedName>
        <fullName evidence="5">ArsR family transcriptional regulator</fullName>
    </submittedName>
</protein>
<keyword evidence="2" id="KW-0238">DNA-binding</keyword>
<dbReference type="Gene3D" id="1.10.10.10">
    <property type="entry name" value="Winged helix-like DNA-binding domain superfamily/Winged helix DNA-binding domain"/>
    <property type="match status" value="1"/>
</dbReference>
<evidence type="ECO:0000259" key="4">
    <source>
        <dbReference type="PROSITE" id="PS50987"/>
    </source>
</evidence>
<dbReference type="PANTHER" id="PTHR33154">
    <property type="entry name" value="TRANSCRIPTIONAL REGULATOR, ARSR FAMILY"/>
    <property type="match status" value="1"/>
</dbReference>
<dbReference type="PANTHER" id="PTHR33154:SF33">
    <property type="entry name" value="TRANSCRIPTIONAL REPRESSOR SDPR"/>
    <property type="match status" value="1"/>
</dbReference>
<dbReference type="InterPro" id="IPR036390">
    <property type="entry name" value="WH_DNA-bd_sf"/>
</dbReference>
<gene>
    <name evidence="5" type="ORF">CVS27_12475</name>
</gene>
<organism evidence="5 6">
    <name type="scientific">Arthrobacter glacialis</name>
    <dbReference type="NCBI Taxonomy" id="1664"/>
    <lineage>
        <taxon>Bacteria</taxon>
        <taxon>Bacillati</taxon>
        <taxon>Actinomycetota</taxon>
        <taxon>Actinomycetes</taxon>
        <taxon>Micrococcales</taxon>
        <taxon>Micrococcaceae</taxon>
        <taxon>Arthrobacter</taxon>
    </lineage>
</organism>
<keyword evidence="3" id="KW-0804">Transcription</keyword>
<dbReference type="InterPro" id="IPR001845">
    <property type="entry name" value="HTH_ArsR_DNA-bd_dom"/>
</dbReference>
<reference evidence="5 6" key="1">
    <citation type="submission" date="2018-01" db="EMBL/GenBank/DDBJ databases">
        <title>Arthrobacter sp. nov., from glaciers in China.</title>
        <authorList>
            <person name="Liu Q."/>
            <person name="Xin Y.-H."/>
        </authorList>
    </citation>
    <scope>NUCLEOTIDE SEQUENCE [LARGE SCALE GENOMIC DNA]</scope>
    <source>
        <strain evidence="5 6">HLT2-12-2</strain>
    </source>
</reference>
<evidence type="ECO:0000256" key="2">
    <source>
        <dbReference type="ARBA" id="ARBA00023125"/>
    </source>
</evidence>
<comment type="caution">
    <text evidence="5">The sequence shown here is derived from an EMBL/GenBank/DDBJ whole genome shotgun (WGS) entry which is preliminary data.</text>
</comment>
<name>A0A2S3ZV46_ARTGL</name>
<evidence type="ECO:0000256" key="1">
    <source>
        <dbReference type="ARBA" id="ARBA00023015"/>
    </source>
</evidence>
<dbReference type="SMART" id="SM00418">
    <property type="entry name" value="HTH_ARSR"/>
    <property type="match status" value="1"/>
</dbReference>
<dbReference type="SUPFAM" id="SSF46785">
    <property type="entry name" value="Winged helix' DNA-binding domain"/>
    <property type="match status" value="1"/>
</dbReference>
<evidence type="ECO:0000313" key="5">
    <source>
        <dbReference type="EMBL" id="POH72979.1"/>
    </source>
</evidence>
<dbReference type="CDD" id="cd00090">
    <property type="entry name" value="HTH_ARSR"/>
    <property type="match status" value="1"/>
</dbReference>
<keyword evidence="1" id="KW-0805">Transcription regulation</keyword>
<evidence type="ECO:0000313" key="6">
    <source>
        <dbReference type="Proteomes" id="UP000237061"/>
    </source>
</evidence>
<dbReference type="InterPro" id="IPR036388">
    <property type="entry name" value="WH-like_DNA-bd_sf"/>
</dbReference>
<dbReference type="RefSeq" id="WP_103466072.1">
    <property type="nucleotide sequence ID" value="NZ_PPXC01000009.1"/>
</dbReference>
<dbReference type="EMBL" id="PPXC01000009">
    <property type="protein sequence ID" value="POH72979.1"/>
    <property type="molecule type" value="Genomic_DNA"/>
</dbReference>
<keyword evidence="6" id="KW-1185">Reference proteome</keyword>
<dbReference type="GO" id="GO:0003677">
    <property type="term" value="F:DNA binding"/>
    <property type="evidence" value="ECO:0007669"/>
    <property type="project" value="UniProtKB-KW"/>
</dbReference>
<accession>A0A2S3ZV46</accession>
<feature type="domain" description="HTH arsR-type" evidence="4">
    <location>
        <begin position="1"/>
        <end position="103"/>
    </location>
</feature>
<evidence type="ECO:0000256" key="3">
    <source>
        <dbReference type="ARBA" id="ARBA00023163"/>
    </source>
</evidence>
<dbReference type="InterPro" id="IPR011991">
    <property type="entry name" value="ArsR-like_HTH"/>
</dbReference>
<dbReference type="PROSITE" id="PS50987">
    <property type="entry name" value="HTH_ARSR_2"/>
    <property type="match status" value="1"/>
</dbReference>
<dbReference type="InterPro" id="IPR051081">
    <property type="entry name" value="HTH_MetalResp_TranReg"/>
</dbReference>
<dbReference type="AlphaFoldDB" id="A0A2S3ZV46"/>